<dbReference type="GO" id="GO:0006508">
    <property type="term" value="P:proteolysis"/>
    <property type="evidence" value="ECO:0007669"/>
    <property type="project" value="InterPro"/>
</dbReference>
<dbReference type="InterPro" id="IPR029045">
    <property type="entry name" value="ClpP/crotonase-like_dom_sf"/>
</dbReference>
<dbReference type="CDD" id="cd07563">
    <property type="entry name" value="Peptidase_S41_IRBP"/>
    <property type="match status" value="1"/>
</dbReference>
<dbReference type="InterPro" id="IPR005151">
    <property type="entry name" value="Tail-specific_protease"/>
</dbReference>
<reference evidence="4" key="1">
    <citation type="submission" date="2018-07" db="EMBL/GenBank/DDBJ databases">
        <title>Genome sequence of Erythrobacter strain YH-07, an antagonistic bacterium isolated from Yellow Sea.</title>
        <authorList>
            <person name="Tang T."/>
            <person name="Liu Q."/>
            <person name="Sun X."/>
        </authorList>
    </citation>
    <scope>NUCLEOTIDE SEQUENCE [LARGE SCALE GENOMIC DNA]</scope>
    <source>
        <strain evidence="4">YH-07</strain>
    </source>
</reference>
<dbReference type="SMART" id="SM00245">
    <property type="entry name" value="TSPc"/>
    <property type="match status" value="1"/>
</dbReference>
<protein>
    <recommendedName>
        <fullName evidence="2">Tail specific protease domain-containing protein</fullName>
    </recommendedName>
</protein>
<dbReference type="Proteomes" id="UP000254508">
    <property type="component" value="Chromosome"/>
</dbReference>
<dbReference type="Gene3D" id="3.90.226.10">
    <property type="entry name" value="2-enoyl-CoA Hydratase, Chain A, domain 1"/>
    <property type="match status" value="1"/>
</dbReference>
<organism evidence="3 4">
    <name type="scientific">Erythrobacter aureus</name>
    <dbReference type="NCBI Taxonomy" id="2182384"/>
    <lineage>
        <taxon>Bacteria</taxon>
        <taxon>Pseudomonadati</taxon>
        <taxon>Pseudomonadota</taxon>
        <taxon>Alphaproteobacteria</taxon>
        <taxon>Sphingomonadales</taxon>
        <taxon>Erythrobacteraceae</taxon>
        <taxon>Erythrobacter/Porphyrobacter group</taxon>
        <taxon>Erythrobacter</taxon>
    </lineage>
</organism>
<feature type="domain" description="Tail specific protease" evidence="2">
    <location>
        <begin position="135"/>
        <end position="327"/>
    </location>
</feature>
<gene>
    <name evidence="3" type="ORF">DVR09_07215</name>
</gene>
<evidence type="ECO:0000313" key="4">
    <source>
        <dbReference type="Proteomes" id="UP000254508"/>
    </source>
</evidence>
<dbReference type="GO" id="GO:0008236">
    <property type="term" value="F:serine-type peptidase activity"/>
    <property type="evidence" value="ECO:0007669"/>
    <property type="project" value="InterPro"/>
</dbReference>
<evidence type="ECO:0000256" key="1">
    <source>
        <dbReference type="SAM" id="SignalP"/>
    </source>
</evidence>
<evidence type="ECO:0000313" key="3">
    <source>
        <dbReference type="EMBL" id="AXK42155.1"/>
    </source>
</evidence>
<feature type="signal peptide" evidence="1">
    <location>
        <begin position="1"/>
        <end position="34"/>
    </location>
</feature>
<dbReference type="Pfam" id="PF03572">
    <property type="entry name" value="Peptidase_S41"/>
    <property type="match status" value="1"/>
</dbReference>
<dbReference type="PANTHER" id="PTHR11261">
    <property type="entry name" value="INTERPHOTORECEPTOR RETINOID-BINDING PROTEIN"/>
    <property type="match status" value="1"/>
</dbReference>
<keyword evidence="1" id="KW-0732">Signal</keyword>
<accession>A0A345YE03</accession>
<dbReference type="KEGG" id="err:DVR09_07215"/>
<dbReference type="Gene3D" id="3.30.750.44">
    <property type="match status" value="1"/>
</dbReference>
<dbReference type="OrthoDB" id="9758793at2"/>
<keyword evidence="4" id="KW-1185">Reference proteome</keyword>
<name>A0A345YE03_9SPHN</name>
<evidence type="ECO:0000259" key="2">
    <source>
        <dbReference type="SMART" id="SM00245"/>
    </source>
</evidence>
<dbReference type="AlphaFoldDB" id="A0A345YE03"/>
<dbReference type="PANTHER" id="PTHR11261:SF3">
    <property type="entry name" value="RETINOL-BINDING PROTEIN 3"/>
    <property type="match status" value="1"/>
</dbReference>
<dbReference type="SUPFAM" id="SSF52096">
    <property type="entry name" value="ClpP/crotonase"/>
    <property type="match status" value="1"/>
</dbReference>
<sequence length="378" mass="41180">MALFRKGLFGRITSVLRKLSAFLAPLALAGTVQAQDAPDPPFSGQAKAEVVATLGEKLRSNYVFPQIAESASATLARLSANGKYDGIDNPQAFADALRGDLREAGNDRHLQVRYDPSFREMSPEERGAAPSEKEVRETRRQLGMQAFGIHRVARLPGNVGYLDVRFFGPTEFVAPGYEAAMQMLSGMSAVIIDLRSNGGGDPASVAQLASHFFAQGDERHLNSIYNRVEDTTRDFWTVRSAAPRYTGPVFVVTSDYTFSGGEELAYDLQTQERATLVGETTGGGANPGEPMSLGHGFYAFIPTGRAINPVTGKNWEHVGVKPDHPIAAEEALVEAYRLALVEVARNEPDAPTRAEYEALAKSELSDIAELPRWKHPRE</sequence>
<proteinExistence type="predicted"/>
<dbReference type="Pfam" id="PF11918">
    <property type="entry name" value="Peptidase_S41_N"/>
    <property type="match status" value="1"/>
</dbReference>
<feature type="chain" id="PRO_5017079056" description="Tail specific protease domain-containing protein" evidence="1">
    <location>
        <begin position="35"/>
        <end position="378"/>
    </location>
</feature>
<dbReference type="EMBL" id="CP031357">
    <property type="protein sequence ID" value="AXK42155.1"/>
    <property type="molecule type" value="Genomic_DNA"/>
</dbReference>